<dbReference type="InterPro" id="IPR029058">
    <property type="entry name" value="AB_hydrolase_fold"/>
</dbReference>
<dbReference type="PANTHER" id="PTHR43798">
    <property type="entry name" value="MONOACYLGLYCEROL LIPASE"/>
    <property type="match status" value="1"/>
</dbReference>
<keyword evidence="1" id="KW-0812">Transmembrane</keyword>
<dbReference type="GO" id="GO:0016787">
    <property type="term" value="F:hydrolase activity"/>
    <property type="evidence" value="ECO:0007669"/>
    <property type="project" value="UniProtKB-KW"/>
</dbReference>
<organism evidence="3 4">
    <name type="scientific">Robiginitalea aurantiaca</name>
    <dbReference type="NCBI Taxonomy" id="3056915"/>
    <lineage>
        <taxon>Bacteria</taxon>
        <taxon>Pseudomonadati</taxon>
        <taxon>Bacteroidota</taxon>
        <taxon>Flavobacteriia</taxon>
        <taxon>Flavobacteriales</taxon>
        <taxon>Flavobacteriaceae</taxon>
        <taxon>Robiginitalea</taxon>
    </lineage>
</organism>
<protein>
    <submittedName>
        <fullName evidence="3">Alpha/beta hydrolase</fullName>
    </submittedName>
</protein>
<evidence type="ECO:0000313" key="3">
    <source>
        <dbReference type="EMBL" id="MDM9630676.1"/>
    </source>
</evidence>
<dbReference type="RefSeq" id="WP_289724045.1">
    <property type="nucleotide sequence ID" value="NZ_JAUDUY010000002.1"/>
</dbReference>
<dbReference type="InterPro" id="IPR050266">
    <property type="entry name" value="AB_hydrolase_sf"/>
</dbReference>
<keyword evidence="1" id="KW-1133">Transmembrane helix</keyword>
<feature type="transmembrane region" description="Helical" evidence="1">
    <location>
        <begin position="33"/>
        <end position="52"/>
    </location>
</feature>
<feature type="domain" description="AB hydrolase-1" evidence="2">
    <location>
        <begin position="87"/>
        <end position="210"/>
    </location>
</feature>
<name>A0ABT7WCN8_9FLAO</name>
<dbReference type="Gene3D" id="3.40.50.1820">
    <property type="entry name" value="alpha/beta hydrolase"/>
    <property type="match status" value="1"/>
</dbReference>
<keyword evidence="4" id="KW-1185">Reference proteome</keyword>
<keyword evidence="3" id="KW-0378">Hydrolase</keyword>
<keyword evidence="1" id="KW-0472">Membrane</keyword>
<dbReference type="SUPFAM" id="SSF53474">
    <property type="entry name" value="alpha/beta-Hydrolases"/>
    <property type="match status" value="1"/>
</dbReference>
<evidence type="ECO:0000313" key="4">
    <source>
        <dbReference type="Proteomes" id="UP001174839"/>
    </source>
</evidence>
<dbReference type="PANTHER" id="PTHR43798:SF33">
    <property type="entry name" value="HYDROLASE, PUTATIVE (AFU_ORTHOLOGUE AFUA_2G14860)-RELATED"/>
    <property type="match status" value="1"/>
</dbReference>
<dbReference type="Proteomes" id="UP001174839">
    <property type="component" value="Unassembled WGS sequence"/>
</dbReference>
<dbReference type="Pfam" id="PF00561">
    <property type="entry name" value="Abhydrolase_1"/>
    <property type="match status" value="1"/>
</dbReference>
<comment type="caution">
    <text evidence="3">The sequence shown here is derived from an EMBL/GenBank/DDBJ whole genome shotgun (WGS) entry which is preliminary data.</text>
</comment>
<evidence type="ECO:0000256" key="1">
    <source>
        <dbReference type="SAM" id="Phobius"/>
    </source>
</evidence>
<evidence type="ECO:0000259" key="2">
    <source>
        <dbReference type="Pfam" id="PF00561"/>
    </source>
</evidence>
<dbReference type="EMBL" id="JAUDUY010000002">
    <property type="protein sequence ID" value="MDM9630676.1"/>
    <property type="molecule type" value="Genomic_DNA"/>
</dbReference>
<reference evidence="3" key="1">
    <citation type="submission" date="2023-06" db="EMBL/GenBank/DDBJ databases">
        <title>Robiginitalea aurantiacus sp. nov. and Algoriphagus sediminis sp. nov., isolated from coastal sediment.</title>
        <authorList>
            <person name="Zhou Z.Y."/>
            <person name="An J."/>
            <person name="Jia Y.W."/>
            <person name="Du Z.J."/>
        </authorList>
    </citation>
    <scope>NUCLEOTIDE SEQUENCE</scope>
    <source>
        <strain evidence="3">M39</strain>
    </source>
</reference>
<proteinExistence type="predicted"/>
<gene>
    <name evidence="3" type="ORF">QU605_04295</name>
</gene>
<dbReference type="InterPro" id="IPR000073">
    <property type="entry name" value="AB_hydrolase_1"/>
</dbReference>
<sequence length="352" mass="40507">MAKEIPSHLCKQQIERIQIPDLKKTGQIFEMKYPLFLLLFLLILPFGYGNTLDRTRTADTLKLDTHEIVPISDSRQYIRIKGSVENPVLLFLSGGPGDTVTGSMKQMFSKLSEEFLVVLWDIRSTGETAKLGNSKPEFTQELFERDTRELTGYLLNRFGKEKLYLAGLSWGTVLGFYMVEHHPELLHAFIAVSPIIDQVRSEKMSIELLMKEAGAENNETAVSELSLVEVPFKNADQLYYSRKWIFIKEGNSLGKKKSFKKYVYNWSATWLELFNEGIQTNLFESLPAVECPVYFIVGKNDYRTLYTLAEAYYKDLKAPVKGFFLFENSGHLIPYQDRARFQKTIIDSILKK</sequence>
<accession>A0ABT7WCN8</accession>